<gene>
    <name evidence="2" type="ORF">QYS49_16800</name>
</gene>
<feature type="transmembrane region" description="Helical" evidence="1">
    <location>
        <begin position="121"/>
        <end position="139"/>
    </location>
</feature>
<dbReference type="EMBL" id="CP129971">
    <property type="protein sequence ID" value="WKK73595.2"/>
    <property type="molecule type" value="Genomic_DNA"/>
</dbReference>
<evidence type="ECO:0000313" key="3">
    <source>
        <dbReference type="Proteomes" id="UP001230496"/>
    </source>
</evidence>
<feature type="transmembrane region" description="Helical" evidence="1">
    <location>
        <begin position="185"/>
        <end position="207"/>
    </location>
</feature>
<keyword evidence="1" id="KW-0472">Membrane</keyword>
<dbReference type="KEGG" id="msaa:QYS49_16800"/>
<feature type="transmembrane region" description="Helical" evidence="1">
    <location>
        <begin position="151"/>
        <end position="173"/>
    </location>
</feature>
<evidence type="ECO:0000313" key="2">
    <source>
        <dbReference type="EMBL" id="WKK73595.2"/>
    </source>
</evidence>
<dbReference type="AlphaFoldDB" id="A0AA49GDI7"/>
<dbReference type="Proteomes" id="UP001230496">
    <property type="component" value="Chromosome"/>
</dbReference>
<organism evidence="2 3">
    <name type="scientific">Marivirga salinarum</name>
    <dbReference type="NCBI Taxonomy" id="3059078"/>
    <lineage>
        <taxon>Bacteria</taxon>
        <taxon>Pseudomonadati</taxon>
        <taxon>Bacteroidota</taxon>
        <taxon>Cytophagia</taxon>
        <taxon>Cytophagales</taxon>
        <taxon>Marivirgaceae</taxon>
        <taxon>Marivirga</taxon>
    </lineage>
</organism>
<name>A0AA49GDI7_9BACT</name>
<keyword evidence="3" id="KW-1185">Reference proteome</keyword>
<proteinExistence type="predicted"/>
<protein>
    <submittedName>
        <fullName evidence="2">Uncharacterized protein</fullName>
    </submittedName>
</protein>
<keyword evidence="1" id="KW-0812">Transmembrane</keyword>
<feature type="transmembrane region" description="Helical" evidence="1">
    <location>
        <begin position="90"/>
        <end position="109"/>
    </location>
</feature>
<feature type="transmembrane region" description="Helical" evidence="1">
    <location>
        <begin position="63"/>
        <end position="83"/>
    </location>
</feature>
<keyword evidence="1" id="KW-1133">Transmembrane helix</keyword>
<sequence>MSFQQYAEYLTYISPIILCFGIIIGALYFNKLDKIHRVLWAYLIGCLIIDLSSRILSQLDNNNLVLFFVVGLLDLLIFTYIYYKVTKRKLIVLLIGIIGVIFIAVELIQTNVDDVQAFQEYSSVVVSFSIVSMSILLLTESLTHAKPMPQYFSFLNMACLVFFAFQLIFLLPLNFLINEDLMAVYFIWVLRIIFLFTFYSILTSLIWKNGKILK</sequence>
<evidence type="ECO:0000256" key="1">
    <source>
        <dbReference type="SAM" id="Phobius"/>
    </source>
</evidence>
<feature type="transmembrane region" description="Helical" evidence="1">
    <location>
        <begin position="12"/>
        <end position="29"/>
    </location>
</feature>
<dbReference type="RefSeq" id="WP_308348489.1">
    <property type="nucleotide sequence ID" value="NZ_CP129971.1"/>
</dbReference>
<reference evidence="2 3" key="1">
    <citation type="submission" date="2023-08" db="EMBL/GenBank/DDBJ databases">
        <title>Comparative genomics and taxonomic characterization of three novel marine species of genus Marivirga.</title>
        <authorList>
            <person name="Muhammad N."/>
            <person name="Kim S.-G."/>
        </authorList>
    </citation>
    <scope>NUCLEOTIDE SEQUENCE [LARGE SCALE GENOMIC DNA]</scope>
    <source>
        <strain evidence="2 3">BDSF4-3</strain>
    </source>
</reference>
<feature type="transmembrane region" description="Helical" evidence="1">
    <location>
        <begin position="38"/>
        <end position="57"/>
    </location>
</feature>
<accession>A0AA49GDI7</accession>